<dbReference type="OrthoDB" id="2448405at2759"/>
<dbReference type="Proteomes" id="UP000504634">
    <property type="component" value="Unplaced"/>
</dbReference>
<gene>
    <name evidence="3" type="primary">LOC115620975</name>
</gene>
<proteinExistence type="predicted"/>
<feature type="region of interest" description="Disordered" evidence="1">
    <location>
        <begin position="386"/>
        <end position="408"/>
    </location>
</feature>
<dbReference type="RefSeq" id="XP_030370356.1">
    <property type="nucleotide sequence ID" value="XM_030514496.1"/>
</dbReference>
<protein>
    <submittedName>
        <fullName evidence="3">Protein Skeletor, isoforms D/E-like</fullName>
    </submittedName>
</protein>
<feature type="region of interest" description="Disordered" evidence="1">
    <location>
        <begin position="188"/>
        <end position="218"/>
    </location>
</feature>
<feature type="compositionally biased region" description="Basic and acidic residues" evidence="1">
    <location>
        <begin position="393"/>
        <end position="407"/>
    </location>
</feature>
<feature type="compositionally biased region" description="Low complexity" evidence="1">
    <location>
        <begin position="195"/>
        <end position="207"/>
    </location>
</feature>
<keyword evidence="2" id="KW-1185">Reference proteome</keyword>
<dbReference type="GeneID" id="115620975"/>
<feature type="region of interest" description="Disordered" evidence="1">
    <location>
        <begin position="530"/>
        <end position="567"/>
    </location>
</feature>
<sequence>MHQRLHHHYTLPHAHPHHIHPHHHSHVPNNLTSNLAALAQKTISLSEYLRPPQNAPLFHPVKLPGRRPYPGPIKKVPASRPVLPQQLPRHPPPVGPLLSQPSVIINHYRKPVPSLLKPFLKEQPFPLQPIAASVLLLGQPTELSGKAGQRKTDPHHLKPQPVIPLPVPYDDLETQSTLQNSAYFNSHVKPEKKPLPTLSSTTTTSSPFKRPYSTHEPQEEPSLQEIASMRPAVNQGFKPDSVVVESGFRPIIRNDGNGVQLPPEIVEQVAHRREDPGTEIDEAMETDTLFLTAQQGNEPQSFEPMFIPSPLDSTNATILLKNSAPTTTTASSLASASALRLPSAALEHALPSASKLRKPTLEELFGEELLETGPDATAEEEQLVGTINPASKQTEHTTTEKLSKTDTDYSDLASLFEGEDDEQLPADDMEEEEDKEAQAAERIDTYYLPPDNRKIPHAGLPSGALYTFDGKSVVDSTLVLPPKLEARDTGLLRRPHYGLTPLEELIRTTPQFGAYRGELPEEFQTTENTVLPPVQQPVTEYSNPVPYSRSTATARSSSGSSTYGSTSSLFTSRISSNSIHSHTSPLPLSSLRPISTKLHLLNADSNNST</sequence>
<name>A0A6J2T0E3_DROLE</name>
<feature type="region of interest" description="Disordered" evidence="1">
    <location>
        <begin position="1"/>
        <end position="29"/>
    </location>
</feature>
<evidence type="ECO:0000256" key="1">
    <source>
        <dbReference type="SAM" id="MobiDB-lite"/>
    </source>
</evidence>
<organism evidence="2 3">
    <name type="scientific">Drosophila lebanonensis</name>
    <name type="common">Fruit fly</name>
    <name type="synonym">Scaptodrosophila lebanonensis</name>
    <dbReference type="NCBI Taxonomy" id="7225"/>
    <lineage>
        <taxon>Eukaryota</taxon>
        <taxon>Metazoa</taxon>
        <taxon>Ecdysozoa</taxon>
        <taxon>Arthropoda</taxon>
        <taxon>Hexapoda</taxon>
        <taxon>Insecta</taxon>
        <taxon>Pterygota</taxon>
        <taxon>Neoptera</taxon>
        <taxon>Endopterygota</taxon>
        <taxon>Diptera</taxon>
        <taxon>Brachycera</taxon>
        <taxon>Muscomorpha</taxon>
        <taxon>Ephydroidea</taxon>
        <taxon>Drosophilidae</taxon>
        <taxon>Scaptodrosophila</taxon>
    </lineage>
</organism>
<evidence type="ECO:0000313" key="2">
    <source>
        <dbReference type="Proteomes" id="UP000504634"/>
    </source>
</evidence>
<evidence type="ECO:0000313" key="3">
    <source>
        <dbReference type="RefSeq" id="XP_030370356.1"/>
    </source>
</evidence>
<reference evidence="3" key="1">
    <citation type="submission" date="2025-08" db="UniProtKB">
        <authorList>
            <consortium name="RefSeq"/>
        </authorList>
    </citation>
    <scope>IDENTIFICATION</scope>
    <source>
        <strain evidence="3">11010-0011.00</strain>
        <tissue evidence="3">Whole body</tissue>
    </source>
</reference>
<feature type="compositionally biased region" description="Low complexity" evidence="1">
    <location>
        <begin position="547"/>
        <end position="567"/>
    </location>
</feature>
<dbReference type="AlphaFoldDB" id="A0A6J2T0E3"/>
<feature type="compositionally biased region" description="Basic residues" evidence="1">
    <location>
        <begin position="1"/>
        <end position="26"/>
    </location>
</feature>
<accession>A0A6J2T0E3</accession>